<dbReference type="EMBL" id="CAMXCT010001968">
    <property type="protein sequence ID" value="CAI3994553.1"/>
    <property type="molecule type" value="Genomic_DNA"/>
</dbReference>
<organism evidence="5">
    <name type="scientific">Cladocopium goreaui</name>
    <dbReference type="NCBI Taxonomy" id="2562237"/>
    <lineage>
        <taxon>Eukaryota</taxon>
        <taxon>Sar</taxon>
        <taxon>Alveolata</taxon>
        <taxon>Dinophyceae</taxon>
        <taxon>Suessiales</taxon>
        <taxon>Symbiodiniaceae</taxon>
        <taxon>Cladocopium</taxon>
    </lineage>
</organism>
<protein>
    <submittedName>
        <fullName evidence="5">Uncharacterized protein</fullName>
    </submittedName>
</protein>
<name>A0A9P1CPE0_9DINO</name>
<gene>
    <name evidence="5" type="ORF">C1SCF055_LOCUS21194</name>
</gene>
<feature type="region of interest" description="Disordered" evidence="4">
    <location>
        <begin position="1"/>
        <end position="49"/>
    </location>
</feature>
<dbReference type="InterPro" id="IPR036770">
    <property type="entry name" value="Ankyrin_rpt-contain_sf"/>
</dbReference>
<proteinExistence type="predicted"/>
<accession>A0A9P1CPE0</accession>
<evidence type="ECO:0000313" key="6">
    <source>
        <dbReference type="EMBL" id="CAL4781865.1"/>
    </source>
</evidence>
<dbReference type="Gene3D" id="1.25.40.20">
    <property type="entry name" value="Ankyrin repeat-containing domain"/>
    <property type="match status" value="1"/>
</dbReference>
<dbReference type="PANTHER" id="PTHR24161">
    <property type="entry name" value="ANK_REP_REGION DOMAIN-CONTAINING PROTEIN-RELATED"/>
    <property type="match status" value="1"/>
</dbReference>
<sequence length="230" mass="24613">MGGAASGEPTHQRRVQDAEARASSKEPAHQLREASAEHSGQAATENTSGDLGAKALAPVIVTLISGRSCRCDSSKNRTIGELTQEAQQELGVVIKCLIGPNMEPLNEGKTLEEENVLPGNTLTVVVVDQAEDQKEAAECGDIVAAALCGRVGAVRHFLRAWPGGARWWDGRYDLTPLHAAARSGNVEVCRVLLAARAEVNAETSKWATLLDYARENRHDEVVKLLEAAES</sequence>
<comment type="caution">
    <text evidence="5">The sequence shown here is derived from an EMBL/GenBank/DDBJ whole genome shotgun (WGS) entry which is preliminary data.</text>
</comment>
<dbReference type="AlphaFoldDB" id="A0A9P1CPE0"/>
<keyword evidence="7" id="KW-1185">Reference proteome</keyword>
<evidence type="ECO:0000313" key="7">
    <source>
        <dbReference type="Proteomes" id="UP001152797"/>
    </source>
</evidence>
<keyword evidence="2 3" id="KW-0040">ANK repeat</keyword>
<evidence type="ECO:0000256" key="4">
    <source>
        <dbReference type="SAM" id="MobiDB-lite"/>
    </source>
</evidence>
<dbReference type="Proteomes" id="UP001152797">
    <property type="component" value="Unassembled WGS sequence"/>
</dbReference>
<dbReference type="PROSITE" id="PS50088">
    <property type="entry name" value="ANK_REPEAT"/>
    <property type="match status" value="1"/>
</dbReference>
<dbReference type="EMBL" id="CAMXCT030001968">
    <property type="protein sequence ID" value="CAL4781865.1"/>
    <property type="molecule type" value="Genomic_DNA"/>
</dbReference>
<dbReference type="InterPro" id="IPR002110">
    <property type="entry name" value="Ankyrin_rpt"/>
</dbReference>
<evidence type="ECO:0000256" key="2">
    <source>
        <dbReference type="ARBA" id="ARBA00023043"/>
    </source>
</evidence>
<dbReference type="PANTHER" id="PTHR24161:SF85">
    <property type="entry name" value="PALMITOYLTRANSFERASE HIP14"/>
    <property type="match status" value="1"/>
</dbReference>
<reference evidence="6 7" key="2">
    <citation type="submission" date="2024-05" db="EMBL/GenBank/DDBJ databases">
        <authorList>
            <person name="Chen Y."/>
            <person name="Shah S."/>
            <person name="Dougan E. K."/>
            <person name="Thang M."/>
            <person name="Chan C."/>
        </authorList>
    </citation>
    <scope>NUCLEOTIDE SEQUENCE [LARGE SCALE GENOMIC DNA]</scope>
</reference>
<reference evidence="5" key="1">
    <citation type="submission" date="2022-10" db="EMBL/GenBank/DDBJ databases">
        <authorList>
            <person name="Chen Y."/>
            <person name="Dougan E. K."/>
            <person name="Chan C."/>
            <person name="Rhodes N."/>
            <person name="Thang M."/>
        </authorList>
    </citation>
    <scope>NUCLEOTIDE SEQUENCE</scope>
</reference>
<evidence type="ECO:0000313" key="5">
    <source>
        <dbReference type="EMBL" id="CAI3994553.1"/>
    </source>
</evidence>
<dbReference type="SUPFAM" id="SSF48403">
    <property type="entry name" value="Ankyrin repeat"/>
    <property type="match status" value="1"/>
</dbReference>
<keyword evidence="1" id="KW-0677">Repeat</keyword>
<dbReference type="EMBL" id="CAMXCT020001968">
    <property type="protein sequence ID" value="CAL1147928.1"/>
    <property type="molecule type" value="Genomic_DNA"/>
</dbReference>
<feature type="repeat" description="ANK" evidence="3">
    <location>
        <begin position="172"/>
        <end position="204"/>
    </location>
</feature>
<evidence type="ECO:0000256" key="3">
    <source>
        <dbReference type="PROSITE-ProRule" id="PRU00023"/>
    </source>
</evidence>
<dbReference type="OrthoDB" id="207120at2759"/>
<evidence type="ECO:0000256" key="1">
    <source>
        <dbReference type="ARBA" id="ARBA00022737"/>
    </source>
</evidence>
<dbReference type="PROSITE" id="PS50297">
    <property type="entry name" value="ANK_REP_REGION"/>
    <property type="match status" value="1"/>
</dbReference>
<feature type="compositionally biased region" description="Basic and acidic residues" evidence="4">
    <location>
        <begin position="10"/>
        <end position="36"/>
    </location>
</feature>
<dbReference type="SMART" id="SM00248">
    <property type="entry name" value="ANK"/>
    <property type="match status" value="1"/>
</dbReference>
<dbReference type="Pfam" id="PF12796">
    <property type="entry name" value="Ank_2"/>
    <property type="match status" value="1"/>
</dbReference>